<dbReference type="AlphaFoldDB" id="A0A9X1W9Y3"/>
<dbReference type="EMBL" id="JAJNNZ010000004">
    <property type="protein sequence ID" value="MCJ2376713.1"/>
    <property type="molecule type" value="Genomic_DNA"/>
</dbReference>
<dbReference type="InterPro" id="IPR000326">
    <property type="entry name" value="PAP2/HPO"/>
</dbReference>
<dbReference type="RefSeq" id="WP_244356509.1">
    <property type="nucleotide sequence ID" value="NZ_JAJNNZ010000004.1"/>
</dbReference>
<protein>
    <submittedName>
        <fullName evidence="3">Phosphatase PAP2 family protein</fullName>
    </submittedName>
</protein>
<dbReference type="Gene3D" id="1.20.144.10">
    <property type="entry name" value="Phosphatidic acid phosphatase type 2/haloperoxidase"/>
    <property type="match status" value="1"/>
</dbReference>
<feature type="signal peptide" evidence="1">
    <location>
        <begin position="1"/>
        <end position="20"/>
    </location>
</feature>
<keyword evidence="4" id="KW-1185">Reference proteome</keyword>
<gene>
    <name evidence="3" type="ORF">LNL84_07660</name>
</gene>
<dbReference type="CDD" id="cd03394">
    <property type="entry name" value="PAP2_like_5"/>
    <property type="match status" value="1"/>
</dbReference>
<reference evidence="3" key="1">
    <citation type="submission" date="2021-11" db="EMBL/GenBank/DDBJ databases">
        <title>Vibrio ZSDE26 sp. nov. and Vibrio ZSDZ34 sp. nov., isolated from coastal seawater in Qingdao.</title>
        <authorList>
            <person name="Zhang P."/>
        </authorList>
    </citation>
    <scope>NUCLEOTIDE SEQUENCE</scope>
    <source>
        <strain evidence="3">ZSDZ34</strain>
    </source>
</reference>
<keyword evidence="1" id="KW-0732">Signal</keyword>
<sequence length="178" mass="18687">MRFKHVALLGFSCVSLSVTASGSDGWELLSDLGAYGLVGAALATPAYKEDWQGFRQAAYSVATASAVGLVGKVTIDAERPDKSGNDSFPSNHTANAFASATTLNIRYGWRAGLPAYGVATLVGIGRVQADKHYWKDVAAGAAIGSLSGWLLTDKLDENVQLTPWATTKGAGVSVTYVW</sequence>
<dbReference type="Pfam" id="PF01569">
    <property type="entry name" value="PAP2"/>
    <property type="match status" value="1"/>
</dbReference>
<feature type="domain" description="Phosphatidic acid phosphatase type 2/haloperoxidase" evidence="2">
    <location>
        <begin position="57"/>
        <end position="152"/>
    </location>
</feature>
<dbReference type="InterPro" id="IPR036938">
    <property type="entry name" value="PAP2/HPO_sf"/>
</dbReference>
<organism evidence="3 4">
    <name type="scientific">Vibrio gelatinilyticus</name>
    <dbReference type="NCBI Taxonomy" id="2893468"/>
    <lineage>
        <taxon>Bacteria</taxon>
        <taxon>Pseudomonadati</taxon>
        <taxon>Pseudomonadota</taxon>
        <taxon>Gammaproteobacteria</taxon>
        <taxon>Vibrionales</taxon>
        <taxon>Vibrionaceae</taxon>
        <taxon>Vibrio</taxon>
    </lineage>
</organism>
<evidence type="ECO:0000313" key="4">
    <source>
        <dbReference type="Proteomes" id="UP001139488"/>
    </source>
</evidence>
<evidence type="ECO:0000256" key="1">
    <source>
        <dbReference type="SAM" id="SignalP"/>
    </source>
</evidence>
<dbReference type="SUPFAM" id="SSF48317">
    <property type="entry name" value="Acid phosphatase/Vanadium-dependent haloperoxidase"/>
    <property type="match status" value="1"/>
</dbReference>
<comment type="caution">
    <text evidence="3">The sequence shown here is derived from an EMBL/GenBank/DDBJ whole genome shotgun (WGS) entry which is preliminary data.</text>
</comment>
<evidence type="ECO:0000259" key="2">
    <source>
        <dbReference type="SMART" id="SM00014"/>
    </source>
</evidence>
<dbReference type="SMART" id="SM00014">
    <property type="entry name" value="acidPPc"/>
    <property type="match status" value="1"/>
</dbReference>
<proteinExistence type="predicted"/>
<accession>A0A9X1W9Y3</accession>
<evidence type="ECO:0000313" key="3">
    <source>
        <dbReference type="EMBL" id="MCJ2376713.1"/>
    </source>
</evidence>
<name>A0A9X1W9Y3_9VIBR</name>
<feature type="chain" id="PRO_5040990504" evidence="1">
    <location>
        <begin position="21"/>
        <end position="178"/>
    </location>
</feature>
<dbReference type="Proteomes" id="UP001139488">
    <property type="component" value="Unassembled WGS sequence"/>
</dbReference>